<dbReference type="AlphaFoldDB" id="A0A2H9T9T7"/>
<organism evidence="2">
    <name type="scientific">invertebrate metagenome</name>
    <dbReference type="NCBI Taxonomy" id="1711999"/>
    <lineage>
        <taxon>unclassified sequences</taxon>
        <taxon>metagenomes</taxon>
        <taxon>organismal metagenomes</taxon>
    </lineage>
</organism>
<keyword evidence="1" id="KW-0812">Transmembrane</keyword>
<feature type="transmembrane region" description="Helical" evidence="1">
    <location>
        <begin position="89"/>
        <end position="116"/>
    </location>
</feature>
<keyword evidence="1" id="KW-1133">Transmembrane helix</keyword>
<reference evidence="2" key="1">
    <citation type="journal article" date="2017" name="Appl. Environ. Microbiol.">
        <title>Molecular characterization of an Endozoicomonas-like organism causing infection in king scallop Pecten maximus L.</title>
        <authorList>
            <person name="Cano I."/>
            <person name="van Aerle R."/>
            <person name="Ross S."/>
            <person name="Verner-Jeffreys D.W."/>
            <person name="Paley R.K."/>
            <person name="Rimmer G."/>
            <person name="Ryder D."/>
            <person name="Hooper P."/>
            <person name="Stone D."/>
            <person name="Feist S.W."/>
        </authorList>
    </citation>
    <scope>NUCLEOTIDE SEQUENCE</scope>
</reference>
<dbReference type="EMBL" id="NSIT01000036">
    <property type="protein sequence ID" value="PJE80021.1"/>
    <property type="molecule type" value="Genomic_DNA"/>
</dbReference>
<gene>
    <name evidence="2" type="primary">dtpB_2</name>
    <name evidence="2" type="ORF">CI610_01002</name>
</gene>
<accession>A0A2H9T9T7</accession>
<dbReference type="InterPro" id="IPR036259">
    <property type="entry name" value="MFS_trans_sf"/>
</dbReference>
<sequence>MAEAPDRYSGYYNHFHAITRILVWRQLLWGTAFYGNYVLLIRYFLDELHYSEADTLMMLGAFWAAGPVFAAIGGFVADRYIGSFRAICIGYSVYTIGFFLLGAGAYTLSIPLSIFFRCSDRLCPWAIIDQPNGITG</sequence>
<keyword evidence="1" id="KW-0472">Membrane</keyword>
<dbReference type="SUPFAM" id="SSF103473">
    <property type="entry name" value="MFS general substrate transporter"/>
    <property type="match status" value="1"/>
</dbReference>
<evidence type="ECO:0000256" key="1">
    <source>
        <dbReference type="SAM" id="Phobius"/>
    </source>
</evidence>
<feature type="transmembrane region" description="Helical" evidence="1">
    <location>
        <begin position="27"/>
        <end position="45"/>
    </location>
</feature>
<comment type="caution">
    <text evidence="2">The sequence shown here is derived from an EMBL/GenBank/DDBJ whole genome shotgun (WGS) entry which is preliminary data.</text>
</comment>
<proteinExistence type="predicted"/>
<protein>
    <submittedName>
        <fullName evidence="2">Dipeptide and tripeptide permease B</fullName>
    </submittedName>
</protein>
<dbReference type="Gene3D" id="1.20.1250.20">
    <property type="entry name" value="MFS general substrate transporter like domains"/>
    <property type="match status" value="1"/>
</dbReference>
<name>A0A2H9T9T7_9ZZZZ</name>
<feature type="transmembrane region" description="Helical" evidence="1">
    <location>
        <begin position="57"/>
        <end position="77"/>
    </location>
</feature>
<evidence type="ECO:0000313" key="2">
    <source>
        <dbReference type="EMBL" id="PJE80021.1"/>
    </source>
</evidence>